<protein>
    <submittedName>
        <fullName evidence="1">Uncharacterized protein</fullName>
    </submittedName>
</protein>
<gene>
    <name evidence="1" type="ORF">A9HBioS_0385</name>
</gene>
<evidence type="ECO:0000313" key="1">
    <source>
        <dbReference type="EMBL" id="RVD79861.1"/>
    </source>
</evidence>
<proteinExistence type="predicted"/>
<dbReference type="EMBL" id="MKWS01000001">
    <property type="protein sequence ID" value="RVD79861.1"/>
    <property type="molecule type" value="Genomic_DNA"/>
</dbReference>
<evidence type="ECO:0000313" key="2">
    <source>
        <dbReference type="Proteomes" id="UP000288002"/>
    </source>
</evidence>
<dbReference type="RefSeq" id="WP_286674770.1">
    <property type="nucleotide sequence ID" value="NZ_MKWS01000001.1"/>
</dbReference>
<name>A0AA94JJQ9_9PSED</name>
<comment type="caution">
    <text evidence="1">The sequence shown here is derived from an EMBL/GenBank/DDBJ whole genome shotgun (WGS) entry which is preliminary data.</text>
</comment>
<accession>A0AA94JJQ9</accession>
<reference evidence="1 2" key="1">
    <citation type="submission" date="2016-10" db="EMBL/GenBank/DDBJ databases">
        <title>Search of new enzymes for the oxidation of sulfur compounds.</title>
        <authorList>
            <person name="Novo A."/>
            <person name="Moreira I.S."/>
            <person name="Castro P.M."/>
        </authorList>
    </citation>
    <scope>NUCLEOTIDE SEQUENCE [LARGE SCALE GENOMIC DNA]</scope>
    <source>
        <strain evidence="1 2">A9</strain>
    </source>
</reference>
<organism evidence="1 2">
    <name type="scientific">Pseudomonas koreensis</name>
    <dbReference type="NCBI Taxonomy" id="198620"/>
    <lineage>
        <taxon>Bacteria</taxon>
        <taxon>Pseudomonadati</taxon>
        <taxon>Pseudomonadota</taxon>
        <taxon>Gammaproteobacteria</taxon>
        <taxon>Pseudomonadales</taxon>
        <taxon>Pseudomonadaceae</taxon>
        <taxon>Pseudomonas</taxon>
    </lineage>
</organism>
<sequence>MRLSSVFATPWPRHVEELRERPPENIQRLITREWNRIKSGQ</sequence>
<dbReference type="AlphaFoldDB" id="A0AA94JJQ9"/>
<dbReference type="Proteomes" id="UP000288002">
    <property type="component" value="Unassembled WGS sequence"/>
</dbReference>